<dbReference type="EMBL" id="WWCH01000001">
    <property type="protein sequence ID" value="MYM78331.1"/>
    <property type="molecule type" value="Genomic_DNA"/>
</dbReference>
<evidence type="ECO:0000259" key="2">
    <source>
        <dbReference type="Pfam" id="PF05155"/>
    </source>
</evidence>
<proteinExistence type="predicted"/>
<dbReference type="GO" id="GO:0006260">
    <property type="term" value="P:DNA replication"/>
    <property type="evidence" value="ECO:0007669"/>
    <property type="project" value="InterPro"/>
</dbReference>
<accession>A0A505MB10</accession>
<evidence type="ECO:0000313" key="5">
    <source>
        <dbReference type="Proteomes" id="UP000066661"/>
    </source>
</evidence>
<organism evidence="4 6">
    <name type="scientific">Acinetobacter baumannii</name>
    <dbReference type="NCBI Taxonomy" id="470"/>
    <lineage>
        <taxon>Bacteria</taxon>
        <taxon>Pseudomonadati</taxon>
        <taxon>Pseudomonadota</taxon>
        <taxon>Gammaproteobacteria</taxon>
        <taxon>Moraxellales</taxon>
        <taxon>Moraxellaceae</taxon>
        <taxon>Acinetobacter</taxon>
        <taxon>Acinetobacter calcoaceticus/baumannii complex</taxon>
    </lineage>
</organism>
<dbReference type="EMBL" id="LN997846">
    <property type="protein sequence ID" value="CUW35254.1"/>
    <property type="molecule type" value="Genomic_DNA"/>
</dbReference>
<dbReference type="RefSeq" id="WP_031967131.1">
    <property type="nucleotide sequence ID" value="NZ_CAUYZO010000003.1"/>
</dbReference>
<evidence type="ECO:0008006" key="7">
    <source>
        <dbReference type="Google" id="ProtNLM"/>
    </source>
</evidence>
<reference evidence="4" key="3">
    <citation type="submission" date="2019-12" db="EMBL/GenBank/DDBJ databases">
        <authorList>
            <person name="Nguyen S.-T."/>
        </authorList>
    </citation>
    <scope>NUCLEOTIDE SEQUENCE</scope>
    <source>
        <strain evidence="4">DMS06669</strain>
    </source>
</reference>
<gene>
    <name evidence="3" type="ORF">ABR2091_1852</name>
    <name evidence="4" type="ORF">GSE42_10340</name>
</gene>
<dbReference type="InterPro" id="IPR022686">
    <property type="entry name" value="G2P_N"/>
</dbReference>
<dbReference type="NCBIfam" id="TIGR01629">
    <property type="entry name" value="rep_II_X"/>
    <property type="match status" value="1"/>
</dbReference>
<dbReference type="AlphaFoldDB" id="A0A505MB10"/>
<dbReference type="Pfam" id="PF05144">
    <property type="entry name" value="Phage_CRI"/>
    <property type="match status" value="1"/>
</dbReference>
<dbReference type="Proteomes" id="UP000066661">
    <property type="component" value="Chromosome I"/>
</dbReference>
<dbReference type="Proteomes" id="UP000480763">
    <property type="component" value="Unassembled WGS sequence"/>
</dbReference>
<evidence type="ECO:0000313" key="3">
    <source>
        <dbReference type="EMBL" id="CUW35254.1"/>
    </source>
</evidence>
<evidence type="ECO:0000313" key="6">
    <source>
        <dbReference type="Proteomes" id="UP000480763"/>
    </source>
</evidence>
<feature type="domain" description="Replication-associated protein G2P C-terminal" evidence="2">
    <location>
        <begin position="315"/>
        <end position="405"/>
    </location>
</feature>
<sequence length="422" mass="48956">MHIQNDWLHILINFYDHIIISSSDNEYHVVDVNLVAIGIKTAARVVYADENDCLQHTELFHPFESVASNLSGFSFKVFNNCKFKPRVEIKFSPSKILQKHNVFGPKSGFHAVCDVLTSLHLLYPKLIQHLDISNAEILAVDYTASARMKSKTELKQVQNFLRNVANKSLRKSNKSASFDSTIYWGSDNSIRLNRKCYDKHEELLNEINDLKKKAGKGDLQAIDSLKFLDCESVIEFSKYLLRFEARLKKQWLYENGIPLNLWQFFAFERDNSNLGIELWQKAFSPLFDGFENMSMKIYNDDEILNKISIVHDKITRTGRLSKVKSMNLFNFYISIRSLGYDKVKEITSNSKFYENLKDILDCDFCSKFELQNLKSIDEKNVVPFLKLIEIDFSNQLPSDYVEPKSNHAHIYKHLIPNFSKAS</sequence>
<dbReference type="Pfam" id="PF05155">
    <property type="entry name" value="G2P_X_C"/>
    <property type="match status" value="1"/>
</dbReference>
<dbReference type="InterPro" id="IPR006516">
    <property type="entry name" value="G2P"/>
</dbReference>
<evidence type="ECO:0000313" key="4">
    <source>
        <dbReference type="EMBL" id="MYM78331.1"/>
    </source>
</evidence>
<reference evidence="4 6" key="2">
    <citation type="journal article" date="2017" name="Ann. Clin. Microbiol. Antimicrob.">
        <title>New eight genes identified at the clinical multidrug-resistant Acinetobacter baumannii DMS06669 strain in a Vietnam hospital.</title>
        <authorList>
            <person name="Si-Tuan N."/>
            <person name="Ngoc H.M."/>
            <person name="Hang P.T.T."/>
            <person name="Nguyen C."/>
            <person name="Van P.H."/>
            <person name="Huong N.T."/>
        </authorList>
    </citation>
    <scope>NUCLEOTIDE SEQUENCE [LARGE SCALE GENOMIC DNA]</scope>
    <source>
        <strain evidence="4 6">DMS06669</strain>
    </source>
</reference>
<name>A0A505MB10_ACIBA</name>
<reference evidence="3 5" key="1">
    <citation type="submission" date="2015-12" db="EMBL/GenBank/DDBJ databases">
        <authorList>
            <person name="Wibberg D."/>
        </authorList>
    </citation>
    <scope>NUCLEOTIDE SEQUENCE [LARGE SCALE GENOMIC DNA]</scope>
    <source>
        <strain evidence="3">R2091</strain>
    </source>
</reference>
<feature type="domain" description="Replication-associated protein G2P N-terminal" evidence="1">
    <location>
        <begin position="6"/>
        <end position="257"/>
    </location>
</feature>
<dbReference type="InterPro" id="IPR022688">
    <property type="entry name" value="G2P_C"/>
</dbReference>
<protein>
    <recommendedName>
        <fullName evidence="7">DNA replication protein</fullName>
    </recommendedName>
</protein>
<evidence type="ECO:0000259" key="1">
    <source>
        <dbReference type="Pfam" id="PF05144"/>
    </source>
</evidence>